<dbReference type="GO" id="GO:0030570">
    <property type="term" value="F:pectate lyase activity"/>
    <property type="evidence" value="ECO:0007669"/>
    <property type="project" value="UniProtKB-EC"/>
</dbReference>
<comment type="caution">
    <text evidence="10">The sequence shown here is derived from an EMBL/GenBank/DDBJ whole genome shotgun (WGS) entry which is preliminary data.</text>
</comment>
<dbReference type="GO" id="GO:0046872">
    <property type="term" value="F:metal ion binding"/>
    <property type="evidence" value="ECO:0007669"/>
    <property type="project" value="UniProtKB-KW"/>
</dbReference>
<evidence type="ECO:0000256" key="6">
    <source>
        <dbReference type="ARBA" id="ARBA00022837"/>
    </source>
</evidence>
<proteinExistence type="inferred from homology"/>
<evidence type="ECO:0000256" key="8">
    <source>
        <dbReference type="RuleBase" id="RU361123"/>
    </source>
</evidence>
<evidence type="ECO:0000256" key="4">
    <source>
        <dbReference type="ARBA" id="ARBA00022723"/>
    </source>
</evidence>
<comment type="cofactor">
    <cofactor evidence="8">
        <name>Ca(2+)</name>
        <dbReference type="ChEBI" id="CHEBI:29108"/>
    </cofactor>
    <text evidence="8">Binds 1 Ca(2+) ion. Required for its activity.</text>
</comment>
<evidence type="ECO:0000313" key="10">
    <source>
        <dbReference type="EMBL" id="KAG6424615.1"/>
    </source>
</evidence>
<keyword evidence="11" id="KW-1185">Reference proteome</keyword>
<dbReference type="InterPro" id="IPR012334">
    <property type="entry name" value="Pectin_lyas_fold"/>
</dbReference>
<evidence type="ECO:0000256" key="5">
    <source>
        <dbReference type="ARBA" id="ARBA00022729"/>
    </source>
</evidence>
<accession>A0A8X8Y314</accession>
<dbReference type="InterPro" id="IPR011050">
    <property type="entry name" value="Pectin_lyase_fold/virulence"/>
</dbReference>
<dbReference type="SMART" id="SM00656">
    <property type="entry name" value="Amb_all"/>
    <property type="match status" value="1"/>
</dbReference>
<dbReference type="InterPro" id="IPR018082">
    <property type="entry name" value="AmbAllergen"/>
</dbReference>
<reference evidence="10" key="1">
    <citation type="submission" date="2018-01" db="EMBL/GenBank/DDBJ databases">
        <authorList>
            <person name="Mao J.F."/>
        </authorList>
    </citation>
    <scope>NUCLEOTIDE SEQUENCE</scope>
    <source>
        <strain evidence="10">Huo1</strain>
        <tissue evidence="10">Leaf</tissue>
    </source>
</reference>
<evidence type="ECO:0000256" key="1">
    <source>
        <dbReference type="ARBA" id="ARBA00000695"/>
    </source>
</evidence>
<keyword evidence="4 8" id="KW-0479">Metal-binding</keyword>
<comment type="catalytic activity">
    <reaction evidence="1 8">
        <text>Eliminative cleavage of (1-&gt;4)-alpha-D-galacturonan to give oligosaccharides with 4-deoxy-alpha-D-galact-4-enuronosyl groups at their non-reducing ends.</text>
        <dbReference type="EC" id="4.2.2.2"/>
    </reaction>
</comment>
<dbReference type="AlphaFoldDB" id="A0A8X8Y314"/>
<evidence type="ECO:0000313" key="11">
    <source>
        <dbReference type="Proteomes" id="UP000298416"/>
    </source>
</evidence>
<keyword evidence="6 8" id="KW-0106">Calcium</keyword>
<evidence type="ECO:0000259" key="9">
    <source>
        <dbReference type="SMART" id="SM00656"/>
    </source>
</evidence>
<dbReference type="SUPFAM" id="SSF51126">
    <property type="entry name" value="Pectin lyase-like"/>
    <property type="match status" value="1"/>
</dbReference>
<keyword evidence="5" id="KW-0732">Signal</keyword>
<dbReference type="EMBL" id="PNBA02000005">
    <property type="protein sequence ID" value="KAG6424615.1"/>
    <property type="molecule type" value="Genomic_DNA"/>
</dbReference>
<evidence type="ECO:0000256" key="3">
    <source>
        <dbReference type="ARBA" id="ARBA00012272"/>
    </source>
</evidence>
<dbReference type="InterPro" id="IPR045032">
    <property type="entry name" value="PEL"/>
</dbReference>
<comment type="similarity">
    <text evidence="8">Belongs to the polysaccharide lyase 1 family.</text>
</comment>
<protein>
    <recommendedName>
        <fullName evidence="3 8">Pectate lyase</fullName>
        <ecNumber evidence="3 8">4.2.2.2</ecNumber>
    </recommendedName>
</protein>
<dbReference type="EC" id="4.2.2.2" evidence="3 8"/>
<keyword evidence="7 8" id="KW-0456">Lyase</keyword>
<dbReference type="PRINTS" id="PR00807">
    <property type="entry name" value="AMBALLERGEN"/>
</dbReference>
<dbReference type="PANTHER" id="PTHR31683">
    <property type="entry name" value="PECTATE LYASE 18-RELATED"/>
    <property type="match status" value="1"/>
</dbReference>
<reference evidence="10" key="2">
    <citation type="submission" date="2020-08" db="EMBL/GenBank/DDBJ databases">
        <title>Plant Genome Project.</title>
        <authorList>
            <person name="Zhang R.-G."/>
        </authorList>
    </citation>
    <scope>NUCLEOTIDE SEQUENCE</scope>
    <source>
        <strain evidence="10">Huo1</strain>
        <tissue evidence="10">Leaf</tissue>
    </source>
</reference>
<organism evidence="10">
    <name type="scientific">Salvia splendens</name>
    <name type="common">Scarlet sage</name>
    <dbReference type="NCBI Taxonomy" id="180675"/>
    <lineage>
        <taxon>Eukaryota</taxon>
        <taxon>Viridiplantae</taxon>
        <taxon>Streptophyta</taxon>
        <taxon>Embryophyta</taxon>
        <taxon>Tracheophyta</taxon>
        <taxon>Spermatophyta</taxon>
        <taxon>Magnoliopsida</taxon>
        <taxon>eudicotyledons</taxon>
        <taxon>Gunneridae</taxon>
        <taxon>Pentapetalae</taxon>
        <taxon>asterids</taxon>
        <taxon>lamiids</taxon>
        <taxon>Lamiales</taxon>
        <taxon>Lamiaceae</taxon>
        <taxon>Nepetoideae</taxon>
        <taxon>Mentheae</taxon>
        <taxon>Salviinae</taxon>
        <taxon>Salvia</taxon>
        <taxon>Salvia subgen. Calosphace</taxon>
        <taxon>core Calosphace</taxon>
    </lineage>
</organism>
<gene>
    <name evidence="10" type="ORF">SASPL_115033</name>
</gene>
<dbReference type="Proteomes" id="UP000298416">
    <property type="component" value="Unassembled WGS sequence"/>
</dbReference>
<sequence>MMNDPQYKTERVERPGYVHQGEAGTTHELVLSCAEKMVKKKEQNEIARKRFGYKTTGGKNGKIYVVTDSSGDELLNPKHGTLRHAVIQNEPLWIIFARNMIITLQQELIMQGDMTIDRRGARVDIAYGAGITIKFVRNVIIHDVRIQHIVPKEGGMIRDSIDHYGFRTKSEGEGISLFGSQNVWIDHVSITNGTDGLINAIEGLNRHHNHQRTLHRS</sequence>
<dbReference type="PANTHER" id="PTHR31683:SF208">
    <property type="entry name" value="PECTATE LYASE"/>
    <property type="match status" value="1"/>
</dbReference>
<dbReference type="InterPro" id="IPR002022">
    <property type="entry name" value="Pec_lyase"/>
</dbReference>
<comment type="pathway">
    <text evidence="2 8">Glycan metabolism; pectin degradation; 2-dehydro-3-deoxy-D-gluconate from pectin: step 2/5.</text>
</comment>
<dbReference type="Gene3D" id="2.160.20.10">
    <property type="entry name" value="Single-stranded right-handed beta-helix, Pectin lyase-like"/>
    <property type="match status" value="1"/>
</dbReference>
<name>A0A8X8Y314_SALSN</name>
<evidence type="ECO:0000256" key="7">
    <source>
        <dbReference type="ARBA" id="ARBA00023239"/>
    </source>
</evidence>
<feature type="domain" description="Pectate lyase" evidence="9">
    <location>
        <begin position="99"/>
        <end position="217"/>
    </location>
</feature>
<evidence type="ECO:0000256" key="2">
    <source>
        <dbReference type="ARBA" id="ARBA00005220"/>
    </source>
</evidence>